<comment type="caution">
    <text evidence="7">The sequence shown here is derived from an EMBL/GenBank/DDBJ whole genome shotgun (WGS) entry which is preliminary data.</text>
</comment>
<evidence type="ECO:0000256" key="5">
    <source>
        <dbReference type="ARBA" id="ARBA00023136"/>
    </source>
</evidence>
<keyword evidence="4 6" id="KW-1133">Transmembrane helix</keyword>
<dbReference type="PANTHER" id="PTHR15876:SF8">
    <property type="entry name" value="TRANSMEMBRANE PROTEIN ADIPOCYTE-ASSOCIATED 1"/>
    <property type="match status" value="1"/>
</dbReference>
<dbReference type="PANTHER" id="PTHR15876">
    <property type="entry name" value="TRANSMEMBRANE PROTEIN ADIPOCYTE-ASSOCIATED 1"/>
    <property type="match status" value="1"/>
</dbReference>
<feature type="transmembrane region" description="Helical" evidence="6">
    <location>
        <begin position="295"/>
        <end position="319"/>
    </location>
</feature>
<accession>A0AAN8Z514</accession>
<name>A0AAN8Z514_9MAGN</name>
<evidence type="ECO:0000256" key="3">
    <source>
        <dbReference type="ARBA" id="ARBA00022692"/>
    </source>
</evidence>
<protein>
    <submittedName>
        <fullName evidence="7">Transmembrane protein TPRA1/CAND2/CAND8</fullName>
    </submittedName>
</protein>
<feature type="transmembrane region" description="Helical" evidence="6">
    <location>
        <begin position="120"/>
        <end position="140"/>
    </location>
</feature>
<feature type="transmembrane region" description="Helical" evidence="6">
    <location>
        <begin position="234"/>
        <end position="253"/>
    </location>
</feature>
<feature type="transmembrane region" description="Helical" evidence="6">
    <location>
        <begin position="265"/>
        <end position="289"/>
    </location>
</feature>
<evidence type="ECO:0000256" key="4">
    <source>
        <dbReference type="ARBA" id="ARBA00022989"/>
    </source>
</evidence>
<proteinExistence type="inferred from homology"/>
<keyword evidence="5 6" id="KW-0472">Membrane</keyword>
<feature type="transmembrane region" description="Helical" evidence="6">
    <location>
        <begin position="87"/>
        <end position="108"/>
    </location>
</feature>
<feature type="transmembrane region" description="Helical" evidence="6">
    <location>
        <begin position="192"/>
        <end position="214"/>
    </location>
</feature>
<evidence type="ECO:0000256" key="1">
    <source>
        <dbReference type="ARBA" id="ARBA00004141"/>
    </source>
</evidence>
<evidence type="ECO:0000313" key="8">
    <source>
        <dbReference type="Proteomes" id="UP001370490"/>
    </source>
</evidence>
<comment type="subcellular location">
    <subcellularLocation>
        <location evidence="1">Membrane</location>
        <topology evidence="1">Multi-pass membrane protein</topology>
    </subcellularLocation>
</comment>
<dbReference type="EMBL" id="JBAMMX010000016">
    <property type="protein sequence ID" value="KAK6925097.1"/>
    <property type="molecule type" value="Genomic_DNA"/>
</dbReference>
<dbReference type="InterPro" id="IPR018781">
    <property type="entry name" value="TPRA1/CAND2/CAND8"/>
</dbReference>
<dbReference type="GO" id="GO:0005886">
    <property type="term" value="C:plasma membrane"/>
    <property type="evidence" value="ECO:0007669"/>
    <property type="project" value="TreeGrafter"/>
</dbReference>
<sequence length="348" mass="39882">MAALQPPPRVANRKSKRATFRVSPVSASSFISDPRNELKSSLLIQEMNRFLQQNLEIQASLSPSSSSFISDQIVPSGDDHHRPCHGFWYSFLLILPSLLFVAYLAYHANKNFQKLSNRRSHLIIAYYVLLWIASLLNLAWSSLQGWQCTPGKEASWNFLSLFTTSGMLFLEISLVAFLVIQENYASGMETLTRIFIISGLIGGADLLLKIIYVFGFGVPLFFDSDSPWVKWGLWIFHKLLLTAVYGFILYVHHSNWREKLPPRPAFYNYIVIMFAFNILALLACGLAGTGAGFGLWLYNFTVICYHSFYLPFLYITFLADFFQEEDFLLDNVYYSEMKDAGFFDTDWE</sequence>
<evidence type="ECO:0000256" key="2">
    <source>
        <dbReference type="ARBA" id="ARBA00010125"/>
    </source>
</evidence>
<comment type="similarity">
    <text evidence="2">Belongs to the UPF0359 family.</text>
</comment>
<reference evidence="7 8" key="1">
    <citation type="submission" date="2023-12" db="EMBL/GenBank/DDBJ databases">
        <title>A high-quality genome assembly for Dillenia turbinata (Dilleniales).</title>
        <authorList>
            <person name="Chanderbali A."/>
        </authorList>
    </citation>
    <scope>NUCLEOTIDE SEQUENCE [LARGE SCALE GENOMIC DNA]</scope>
    <source>
        <strain evidence="7">LSX21</strain>
        <tissue evidence="7">Leaf</tissue>
    </source>
</reference>
<evidence type="ECO:0000313" key="7">
    <source>
        <dbReference type="EMBL" id="KAK6925097.1"/>
    </source>
</evidence>
<dbReference type="GO" id="GO:0004930">
    <property type="term" value="F:G protein-coupled receptor activity"/>
    <property type="evidence" value="ECO:0007669"/>
    <property type="project" value="TreeGrafter"/>
</dbReference>
<keyword evidence="3 6" id="KW-0812">Transmembrane</keyword>
<feature type="transmembrane region" description="Helical" evidence="6">
    <location>
        <begin position="160"/>
        <end position="180"/>
    </location>
</feature>
<dbReference type="Pfam" id="PF10160">
    <property type="entry name" value="Tmemb_40"/>
    <property type="match status" value="1"/>
</dbReference>
<evidence type="ECO:0000256" key="6">
    <source>
        <dbReference type="SAM" id="Phobius"/>
    </source>
</evidence>
<dbReference type="AlphaFoldDB" id="A0AAN8Z514"/>
<organism evidence="7 8">
    <name type="scientific">Dillenia turbinata</name>
    <dbReference type="NCBI Taxonomy" id="194707"/>
    <lineage>
        <taxon>Eukaryota</taxon>
        <taxon>Viridiplantae</taxon>
        <taxon>Streptophyta</taxon>
        <taxon>Embryophyta</taxon>
        <taxon>Tracheophyta</taxon>
        <taxon>Spermatophyta</taxon>
        <taxon>Magnoliopsida</taxon>
        <taxon>eudicotyledons</taxon>
        <taxon>Gunneridae</taxon>
        <taxon>Pentapetalae</taxon>
        <taxon>Dilleniales</taxon>
        <taxon>Dilleniaceae</taxon>
        <taxon>Dillenia</taxon>
    </lineage>
</organism>
<gene>
    <name evidence="7" type="ORF">RJ641_009423</name>
</gene>
<keyword evidence="8" id="KW-1185">Reference proteome</keyword>
<dbReference type="Proteomes" id="UP001370490">
    <property type="component" value="Unassembled WGS sequence"/>
</dbReference>